<dbReference type="SUPFAM" id="SSF158442">
    <property type="entry name" value="DsbB-like"/>
    <property type="match status" value="1"/>
</dbReference>
<dbReference type="Pfam" id="PF02600">
    <property type="entry name" value="DsbB"/>
    <property type="match status" value="1"/>
</dbReference>
<feature type="transmembrane region" description="Helical" evidence="12">
    <location>
        <begin position="36"/>
        <end position="54"/>
    </location>
</feature>
<keyword evidence="5" id="KW-0249">Electron transport</keyword>
<evidence type="ECO:0000256" key="7">
    <source>
        <dbReference type="ARBA" id="ARBA00023002"/>
    </source>
</evidence>
<dbReference type="EMBL" id="CP157355">
    <property type="protein sequence ID" value="XBM02051.1"/>
    <property type="molecule type" value="Genomic_DNA"/>
</dbReference>
<dbReference type="InterPro" id="IPR003752">
    <property type="entry name" value="DiS_bond_form_DsbB/BdbC"/>
</dbReference>
<keyword evidence="3" id="KW-0813">Transport</keyword>
<dbReference type="AlphaFoldDB" id="A0AAU7FEH9"/>
<feature type="transmembrane region" description="Helical" evidence="12">
    <location>
        <begin position="61"/>
        <end position="84"/>
    </location>
</feature>
<keyword evidence="10" id="KW-0143">Chaperone</keyword>
<comment type="subcellular location">
    <subcellularLocation>
        <location evidence="1">Membrane</location>
        <topology evidence="1">Multi-pass membrane protein</topology>
    </subcellularLocation>
</comment>
<keyword evidence="7" id="KW-0560">Oxidoreductase</keyword>
<protein>
    <submittedName>
        <fullName evidence="13">Disulfide bond formation protein B</fullName>
    </submittedName>
</protein>
<gene>
    <name evidence="13" type="ORF">ABHF33_07230</name>
</gene>
<dbReference type="Gene3D" id="1.20.1550.10">
    <property type="entry name" value="DsbB-like"/>
    <property type="match status" value="1"/>
</dbReference>
<evidence type="ECO:0000256" key="5">
    <source>
        <dbReference type="ARBA" id="ARBA00022982"/>
    </source>
</evidence>
<evidence type="ECO:0000256" key="10">
    <source>
        <dbReference type="ARBA" id="ARBA00023186"/>
    </source>
</evidence>
<dbReference type="PANTHER" id="PTHR43469:SF1">
    <property type="entry name" value="SPBETA PROPHAGE-DERIVED DISULFIDE BOND FORMATION PROTEIN B"/>
    <property type="match status" value="1"/>
</dbReference>
<comment type="similarity">
    <text evidence="2">Belongs to the DsbB family. BdbC subfamily.</text>
</comment>
<accession>A0AAU7FEH9</accession>
<evidence type="ECO:0000256" key="1">
    <source>
        <dbReference type="ARBA" id="ARBA00004141"/>
    </source>
</evidence>
<dbReference type="InterPro" id="IPR023380">
    <property type="entry name" value="DsbB-like_sf"/>
</dbReference>
<keyword evidence="4 12" id="KW-0812">Transmembrane</keyword>
<evidence type="ECO:0000256" key="11">
    <source>
        <dbReference type="ARBA" id="ARBA00023284"/>
    </source>
</evidence>
<evidence type="ECO:0000256" key="8">
    <source>
        <dbReference type="ARBA" id="ARBA00023136"/>
    </source>
</evidence>
<evidence type="ECO:0000256" key="12">
    <source>
        <dbReference type="SAM" id="Phobius"/>
    </source>
</evidence>
<keyword evidence="9" id="KW-1015">Disulfide bond</keyword>
<organism evidence="13">
    <name type="scientific">Chitinibacter mangrovi</name>
    <dbReference type="NCBI Taxonomy" id="3153927"/>
    <lineage>
        <taxon>Bacteria</taxon>
        <taxon>Pseudomonadati</taxon>
        <taxon>Pseudomonadota</taxon>
        <taxon>Betaproteobacteria</taxon>
        <taxon>Neisseriales</taxon>
        <taxon>Chitinibacteraceae</taxon>
        <taxon>Chitinibacter</taxon>
    </lineage>
</organism>
<feature type="transmembrane region" description="Helical" evidence="12">
    <location>
        <begin position="104"/>
        <end position="128"/>
    </location>
</feature>
<evidence type="ECO:0000256" key="6">
    <source>
        <dbReference type="ARBA" id="ARBA00022989"/>
    </source>
</evidence>
<dbReference type="GO" id="GO:0006457">
    <property type="term" value="P:protein folding"/>
    <property type="evidence" value="ECO:0007669"/>
    <property type="project" value="InterPro"/>
</dbReference>
<evidence type="ECO:0000256" key="9">
    <source>
        <dbReference type="ARBA" id="ARBA00023157"/>
    </source>
</evidence>
<evidence type="ECO:0000256" key="4">
    <source>
        <dbReference type="ARBA" id="ARBA00022692"/>
    </source>
</evidence>
<keyword evidence="8 12" id="KW-0472">Membrane</keyword>
<dbReference type="PANTHER" id="PTHR43469">
    <property type="entry name" value="DISULFIDE FORMATION PROTEIN-RELATED"/>
    <property type="match status" value="1"/>
</dbReference>
<dbReference type="GO" id="GO:0016020">
    <property type="term" value="C:membrane"/>
    <property type="evidence" value="ECO:0007669"/>
    <property type="project" value="UniProtKB-SubCell"/>
</dbReference>
<dbReference type="InterPro" id="IPR012187">
    <property type="entry name" value="Disulphide_bond_form_BdbC"/>
</dbReference>
<keyword evidence="11" id="KW-0676">Redox-active center</keyword>
<evidence type="ECO:0000256" key="2">
    <source>
        <dbReference type="ARBA" id="ARBA00007602"/>
    </source>
</evidence>
<evidence type="ECO:0000256" key="3">
    <source>
        <dbReference type="ARBA" id="ARBA00022448"/>
    </source>
</evidence>
<reference evidence="13" key="1">
    <citation type="submission" date="2024-05" db="EMBL/GenBank/DDBJ databases">
        <authorList>
            <person name="Yang L."/>
            <person name="Pan L."/>
        </authorList>
    </citation>
    <scope>NUCLEOTIDE SEQUENCE</scope>
    <source>
        <strain evidence="13">FCG-7</strain>
    </source>
</reference>
<dbReference type="KEGG" id="cmav:ABHF33_07230"/>
<proteinExistence type="inferred from homology"/>
<name>A0AAU7FEH9_9NEIS</name>
<sequence>MEFDFFCWIIAAVSTLGSLFFSEVMAMPPCVLCWYQRIFMYPLLFIFSVGLFPFDVRCTRYAMPLAIGGWLFALYHTLLYKGFIPENLQPCSQGISCADMKLDLFGFITIPLLSLVAFSILIALLIAVQKGTQK</sequence>
<evidence type="ECO:0000313" key="13">
    <source>
        <dbReference type="EMBL" id="XBM02051.1"/>
    </source>
</evidence>
<keyword evidence="6 12" id="KW-1133">Transmembrane helix</keyword>
<dbReference type="RefSeq" id="WP_348946320.1">
    <property type="nucleotide sequence ID" value="NZ_CP157355.1"/>
</dbReference>
<dbReference type="PIRSF" id="PIRSF036659">
    <property type="entry name" value="BdbC"/>
    <property type="match status" value="1"/>
</dbReference>
<dbReference type="GO" id="GO:0015035">
    <property type="term" value="F:protein-disulfide reductase activity"/>
    <property type="evidence" value="ECO:0007669"/>
    <property type="project" value="InterPro"/>
</dbReference>